<dbReference type="GO" id="GO:0003677">
    <property type="term" value="F:DNA binding"/>
    <property type="evidence" value="ECO:0007669"/>
    <property type="project" value="InterPro"/>
</dbReference>
<dbReference type="InterPro" id="IPR050923">
    <property type="entry name" value="Cell_Proc_Reg/RNA_Proc"/>
</dbReference>
<dbReference type="PRINTS" id="PR00038">
    <property type="entry name" value="HTHLUXR"/>
</dbReference>
<dbReference type="InterPro" id="IPR000253">
    <property type="entry name" value="FHA_dom"/>
</dbReference>
<dbReference type="Pfam" id="PF00498">
    <property type="entry name" value="FHA"/>
    <property type="match status" value="1"/>
</dbReference>
<dbReference type="Gene3D" id="2.60.200.20">
    <property type="match status" value="1"/>
</dbReference>
<dbReference type="PROSITE" id="PS50043">
    <property type="entry name" value="HTH_LUXR_2"/>
    <property type="match status" value="1"/>
</dbReference>
<feature type="domain" description="FHA" evidence="1">
    <location>
        <begin position="27"/>
        <end position="76"/>
    </location>
</feature>
<sequence>MQKTKWFLEGLIKGDSRWNIPIDKGETQIGRSTECDLILQAPSVSRIHGIIKIFADGVYLKDLGSRNGTYINGVRIVDEKKLSINDIIRFGELEFCLRELEEEDEKTQIDMEKQQETDFIRLYGLSSREEEVLYLLIKGLKTKEIARRLFISQGTAKNHVLSIYTKTDCHSRIEIARKYQDF</sequence>
<dbReference type="RefSeq" id="WP_149487317.1">
    <property type="nucleotide sequence ID" value="NZ_CP036150.1"/>
</dbReference>
<keyword evidence="4" id="KW-1185">Reference proteome</keyword>
<dbReference type="SMART" id="SM00240">
    <property type="entry name" value="FHA"/>
    <property type="match status" value="1"/>
</dbReference>
<dbReference type="SUPFAM" id="SSF49879">
    <property type="entry name" value="SMAD/FHA domain"/>
    <property type="match status" value="1"/>
</dbReference>
<dbReference type="KEGG" id="ock:EXM22_15105"/>
<reference evidence="3 4" key="1">
    <citation type="submission" date="2019-02" db="EMBL/GenBank/DDBJ databases">
        <title>Complete Genome Sequence and Methylome Analysis of free living Spirochaetas.</title>
        <authorList>
            <person name="Fomenkov A."/>
            <person name="Dubinina G."/>
            <person name="Leshcheva N."/>
            <person name="Mikheeva N."/>
            <person name="Grabovich M."/>
            <person name="Vincze T."/>
            <person name="Roberts R.J."/>
        </authorList>
    </citation>
    <scope>NUCLEOTIDE SEQUENCE [LARGE SCALE GENOMIC DNA]</scope>
    <source>
        <strain evidence="3 4">K2</strain>
    </source>
</reference>
<dbReference type="InterPro" id="IPR036388">
    <property type="entry name" value="WH-like_DNA-bd_sf"/>
</dbReference>
<evidence type="ECO:0000313" key="3">
    <source>
        <dbReference type="EMBL" id="QEN09242.1"/>
    </source>
</evidence>
<name>A0A5C1QTA0_9SPIO</name>
<evidence type="ECO:0000259" key="2">
    <source>
        <dbReference type="PROSITE" id="PS50043"/>
    </source>
</evidence>
<gene>
    <name evidence="3" type="ORF">EXM22_15105</name>
</gene>
<organism evidence="3 4">
    <name type="scientific">Oceanispirochaeta crateris</name>
    <dbReference type="NCBI Taxonomy" id="2518645"/>
    <lineage>
        <taxon>Bacteria</taxon>
        <taxon>Pseudomonadati</taxon>
        <taxon>Spirochaetota</taxon>
        <taxon>Spirochaetia</taxon>
        <taxon>Spirochaetales</taxon>
        <taxon>Spirochaetaceae</taxon>
        <taxon>Oceanispirochaeta</taxon>
    </lineage>
</organism>
<evidence type="ECO:0000259" key="1">
    <source>
        <dbReference type="PROSITE" id="PS50006"/>
    </source>
</evidence>
<dbReference type="SMART" id="SM00421">
    <property type="entry name" value="HTH_LUXR"/>
    <property type="match status" value="1"/>
</dbReference>
<accession>A0A5C1QTA0</accession>
<dbReference type="SUPFAM" id="SSF46894">
    <property type="entry name" value="C-terminal effector domain of the bipartite response regulators"/>
    <property type="match status" value="1"/>
</dbReference>
<proteinExistence type="predicted"/>
<dbReference type="GO" id="GO:0006355">
    <property type="term" value="P:regulation of DNA-templated transcription"/>
    <property type="evidence" value="ECO:0007669"/>
    <property type="project" value="InterPro"/>
</dbReference>
<dbReference type="Gene3D" id="1.10.10.10">
    <property type="entry name" value="Winged helix-like DNA-binding domain superfamily/Winged helix DNA-binding domain"/>
    <property type="match status" value="1"/>
</dbReference>
<dbReference type="OrthoDB" id="370114at2"/>
<dbReference type="InterPro" id="IPR000792">
    <property type="entry name" value="Tscrpt_reg_LuxR_C"/>
</dbReference>
<protein>
    <submittedName>
        <fullName evidence="3">FHA domain-containing protein</fullName>
    </submittedName>
</protein>
<dbReference type="Pfam" id="PF00196">
    <property type="entry name" value="GerE"/>
    <property type="match status" value="1"/>
</dbReference>
<feature type="domain" description="HTH luxR-type" evidence="2">
    <location>
        <begin position="118"/>
        <end position="182"/>
    </location>
</feature>
<dbReference type="CDD" id="cd00060">
    <property type="entry name" value="FHA"/>
    <property type="match status" value="1"/>
</dbReference>
<dbReference type="AlphaFoldDB" id="A0A5C1QTA0"/>
<dbReference type="PROSITE" id="PS50006">
    <property type="entry name" value="FHA_DOMAIN"/>
    <property type="match status" value="1"/>
</dbReference>
<dbReference type="Proteomes" id="UP000324209">
    <property type="component" value="Chromosome"/>
</dbReference>
<dbReference type="PANTHER" id="PTHR23308">
    <property type="entry name" value="NUCLEAR INHIBITOR OF PROTEIN PHOSPHATASE-1"/>
    <property type="match status" value="1"/>
</dbReference>
<dbReference type="CDD" id="cd06170">
    <property type="entry name" value="LuxR_C_like"/>
    <property type="match status" value="1"/>
</dbReference>
<evidence type="ECO:0000313" key="4">
    <source>
        <dbReference type="Proteomes" id="UP000324209"/>
    </source>
</evidence>
<dbReference type="EMBL" id="CP036150">
    <property type="protein sequence ID" value="QEN09242.1"/>
    <property type="molecule type" value="Genomic_DNA"/>
</dbReference>
<dbReference type="InterPro" id="IPR016032">
    <property type="entry name" value="Sig_transdc_resp-reg_C-effctor"/>
</dbReference>
<dbReference type="InterPro" id="IPR008984">
    <property type="entry name" value="SMAD_FHA_dom_sf"/>
</dbReference>